<evidence type="ECO:0000313" key="3">
    <source>
        <dbReference type="Proteomes" id="UP000184048"/>
    </source>
</evidence>
<keyword evidence="1" id="KW-0472">Membrane</keyword>
<reference evidence="2 3" key="1">
    <citation type="submission" date="2016-11" db="EMBL/GenBank/DDBJ databases">
        <authorList>
            <person name="Jaros S."/>
            <person name="Januszkiewicz K."/>
            <person name="Wedrychowicz H."/>
        </authorList>
    </citation>
    <scope>NUCLEOTIDE SEQUENCE [LARGE SCALE GENOMIC DNA]</scope>
    <source>
        <strain evidence="2 3">DSM 18119</strain>
    </source>
</reference>
<organism evidence="2 3">
    <name type="scientific">Flavisolibacter ginsengisoli DSM 18119</name>
    <dbReference type="NCBI Taxonomy" id="1121884"/>
    <lineage>
        <taxon>Bacteria</taxon>
        <taxon>Pseudomonadati</taxon>
        <taxon>Bacteroidota</taxon>
        <taxon>Chitinophagia</taxon>
        <taxon>Chitinophagales</taxon>
        <taxon>Chitinophagaceae</taxon>
        <taxon>Flavisolibacter</taxon>
    </lineage>
</organism>
<name>A0A1M4YDW0_9BACT</name>
<evidence type="ECO:0000313" key="2">
    <source>
        <dbReference type="EMBL" id="SHF03646.1"/>
    </source>
</evidence>
<dbReference type="EMBL" id="FQUU01000005">
    <property type="protein sequence ID" value="SHF03646.1"/>
    <property type="molecule type" value="Genomic_DNA"/>
</dbReference>
<keyword evidence="1" id="KW-1133">Transmembrane helix</keyword>
<sequence>MGHCKLLEENTTLKLNPMKHLVNLYQTNRLVALLLDGIALIVCSLALIFTLTIIAVACAL</sequence>
<gene>
    <name evidence="2" type="ORF">SAMN02745131_01680</name>
</gene>
<proteinExistence type="predicted"/>
<keyword evidence="1" id="KW-0812">Transmembrane</keyword>
<protein>
    <submittedName>
        <fullName evidence="2">Uncharacterized protein</fullName>
    </submittedName>
</protein>
<keyword evidence="3" id="KW-1185">Reference proteome</keyword>
<dbReference type="Proteomes" id="UP000184048">
    <property type="component" value="Unassembled WGS sequence"/>
</dbReference>
<feature type="transmembrane region" description="Helical" evidence="1">
    <location>
        <begin position="30"/>
        <end position="59"/>
    </location>
</feature>
<evidence type="ECO:0000256" key="1">
    <source>
        <dbReference type="SAM" id="Phobius"/>
    </source>
</evidence>
<accession>A0A1M4YDW0</accession>
<dbReference type="AlphaFoldDB" id="A0A1M4YDW0"/>